<keyword evidence="10" id="KW-0418">Kinase</keyword>
<dbReference type="SUPFAM" id="SSF52540">
    <property type="entry name" value="P-loop containing nucleoside triphosphate hydrolases"/>
    <property type="match status" value="1"/>
</dbReference>
<organism evidence="20 21">
    <name type="scientific">Altererythrobacter xiamenensis</name>
    <dbReference type="NCBI Taxonomy" id="1316679"/>
    <lineage>
        <taxon>Bacteria</taxon>
        <taxon>Pseudomonadati</taxon>
        <taxon>Pseudomonadota</taxon>
        <taxon>Alphaproteobacteria</taxon>
        <taxon>Sphingomonadales</taxon>
        <taxon>Erythrobacteraceae</taxon>
        <taxon>Altererythrobacter</taxon>
    </lineage>
</organism>
<evidence type="ECO:0000256" key="14">
    <source>
        <dbReference type="ARBA" id="ARBA00023137"/>
    </source>
</evidence>
<dbReference type="InterPro" id="IPR005702">
    <property type="entry name" value="Wzc-like_C"/>
</dbReference>
<dbReference type="InterPro" id="IPR003856">
    <property type="entry name" value="LPS_length_determ_N"/>
</dbReference>
<evidence type="ECO:0000256" key="11">
    <source>
        <dbReference type="ARBA" id="ARBA00022840"/>
    </source>
</evidence>
<dbReference type="InterPro" id="IPR027417">
    <property type="entry name" value="P-loop_NTPase"/>
</dbReference>
<dbReference type="Pfam" id="PF13807">
    <property type="entry name" value="GNVR"/>
    <property type="match status" value="1"/>
</dbReference>
<dbReference type="InterPro" id="IPR032807">
    <property type="entry name" value="GNVR"/>
</dbReference>
<sequence>MSGSRDLVATGTGGTAVANYGDYAPLSADRMDLSESVSFFRRQFKLIAIITALALAAGALISILAGKTYLAESTVMLTNDAAIVTQSTAATTPQPALSSEVVDTQMQIISSQEMAQRVAQSLGLTNGLDGAGQRKVIDELQENVGARRAGESYALTISYQAEKAADASTIVNEFTRQFVNWELSAEQERNAEARAIVEERLGELRDRAQADTQALQQYRIANNLPSMTGASLTEQEISTYNQEVTTARAAAAEDQARLNTALAQLRSGSSGDDVGEALGSPVIASLRAQEALAATTVADLSAKYGPNHPQLIRANSQLSEVQNRIQSEIGRVISNLRAKQEVSAQRLASLNGSLANARAKLSQNNSAMVGLSELERAAEASQGIYETYLNRFKELIAAEGSEKPNARILTLAETPIFPNSPNIPLNLALALVIGLGLGILAAYIKEALFHGISTPDEAERDLGVPCLASIPLLESIDGGEDHPATAIQESPKSAFAESFRSLGASIDLATQGQAKVIAITSALPGEGKTVMSCCLASVLAAGGQRTMLIDCDLRRQGISRLLNMQEGQKGLVDVLDGSAPIDLEQYDGDNVFCVLPLSPSREEPEHLLRGQEFVDLLEQLRGHFDRIILDLPPVLPIAATRILASRADVVVMATKWRDTSRFAIRAALRRLPPDQVNVLGVVLSGVDMSRRSFLNPHDPYFYYSQYKEYYA</sequence>
<name>A0A1Y6EEV7_9SPHN</name>
<keyword evidence="14" id="KW-0829">Tyrosine-protein kinase</keyword>
<dbReference type="InterPro" id="IPR050445">
    <property type="entry name" value="Bact_polysacc_biosynth/exp"/>
</dbReference>
<evidence type="ECO:0000256" key="16">
    <source>
        <dbReference type="SAM" id="Phobius"/>
    </source>
</evidence>
<evidence type="ECO:0000259" key="17">
    <source>
        <dbReference type="Pfam" id="PF02706"/>
    </source>
</evidence>
<evidence type="ECO:0000256" key="9">
    <source>
        <dbReference type="ARBA" id="ARBA00022741"/>
    </source>
</evidence>
<proteinExistence type="inferred from homology"/>
<evidence type="ECO:0000313" key="20">
    <source>
        <dbReference type="EMBL" id="SMQ60949.1"/>
    </source>
</evidence>
<comment type="catalytic activity">
    <reaction evidence="15">
        <text>L-tyrosyl-[protein] + ATP = O-phospho-L-tyrosyl-[protein] + ADP + H(+)</text>
        <dbReference type="Rhea" id="RHEA:10596"/>
        <dbReference type="Rhea" id="RHEA-COMP:10136"/>
        <dbReference type="Rhea" id="RHEA-COMP:20101"/>
        <dbReference type="ChEBI" id="CHEBI:15378"/>
        <dbReference type="ChEBI" id="CHEBI:30616"/>
        <dbReference type="ChEBI" id="CHEBI:46858"/>
        <dbReference type="ChEBI" id="CHEBI:61978"/>
        <dbReference type="ChEBI" id="CHEBI:456216"/>
        <dbReference type="EC" id="2.7.10.2"/>
    </reaction>
</comment>
<dbReference type="Pfam" id="PF13614">
    <property type="entry name" value="AAA_31"/>
    <property type="match status" value="1"/>
</dbReference>
<keyword evidence="5" id="KW-1003">Cell membrane</keyword>
<evidence type="ECO:0000259" key="19">
    <source>
        <dbReference type="Pfam" id="PF13807"/>
    </source>
</evidence>
<evidence type="ECO:0000256" key="10">
    <source>
        <dbReference type="ARBA" id="ARBA00022777"/>
    </source>
</evidence>
<dbReference type="OrthoDB" id="230260at2"/>
<evidence type="ECO:0000259" key="18">
    <source>
        <dbReference type="Pfam" id="PF13614"/>
    </source>
</evidence>
<evidence type="ECO:0000256" key="3">
    <source>
        <dbReference type="ARBA" id="ARBA00008883"/>
    </source>
</evidence>
<evidence type="ECO:0000256" key="6">
    <source>
        <dbReference type="ARBA" id="ARBA00022519"/>
    </source>
</evidence>
<dbReference type="GO" id="GO:0004713">
    <property type="term" value="F:protein tyrosine kinase activity"/>
    <property type="evidence" value="ECO:0007669"/>
    <property type="project" value="TreeGrafter"/>
</dbReference>
<evidence type="ECO:0000256" key="7">
    <source>
        <dbReference type="ARBA" id="ARBA00022679"/>
    </source>
</evidence>
<evidence type="ECO:0000256" key="12">
    <source>
        <dbReference type="ARBA" id="ARBA00022989"/>
    </source>
</evidence>
<gene>
    <name evidence="20" type="ORF">SAMN06297468_0488</name>
</gene>
<protein>
    <recommendedName>
        <fullName evidence="4">non-specific protein-tyrosine kinase</fullName>
        <ecNumber evidence="4">2.7.10.2</ecNumber>
    </recommendedName>
</protein>
<evidence type="ECO:0000256" key="15">
    <source>
        <dbReference type="ARBA" id="ARBA00051245"/>
    </source>
</evidence>
<dbReference type="GO" id="GO:0005886">
    <property type="term" value="C:plasma membrane"/>
    <property type="evidence" value="ECO:0007669"/>
    <property type="project" value="UniProtKB-SubCell"/>
</dbReference>
<keyword evidence="12 16" id="KW-1133">Transmembrane helix</keyword>
<comment type="subcellular location">
    <subcellularLocation>
        <location evidence="1">Cell inner membrane</location>
        <topology evidence="1">Multi-pass membrane protein</topology>
    </subcellularLocation>
</comment>
<evidence type="ECO:0000256" key="8">
    <source>
        <dbReference type="ARBA" id="ARBA00022692"/>
    </source>
</evidence>
<feature type="domain" description="Tyrosine-protein kinase G-rich" evidence="19">
    <location>
        <begin position="373"/>
        <end position="447"/>
    </location>
</feature>
<evidence type="ECO:0000256" key="5">
    <source>
        <dbReference type="ARBA" id="ARBA00022475"/>
    </source>
</evidence>
<dbReference type="RefSeq" id="WP_086436422.1">
    <property type="nucleotide sequence ID" value="NZ_FXWG01000001.1"/>
</dbReference>
<dbReference type="Pfam" id="PF02706">
    <property type="entry name" value="Wzz"/>
    <property type="match status" value="1"/>
</dbReference>
<comment type="similarity">
    <text evidence="3">Belongs to the etk/wzc family.</text>
</comment>
<dbReference type="PANTHER" id="PTHR32309">
    <property type="entry name" value="TYROSINE-PROTEIN KINASE"/>
    <property type="match status" value="1"/>
</dbReference>
<evidence type="ECO:0000256" key="2">
    <source>
        <dbReference type="ARBA" id="ARBA00007316"/>
    </source>
</evidence>
<evidence type="ECO:0000256" key="4">
    <source>
        <dbReference type="ARBA" id="ARBA00011903"/>
    </source>
</evidence>
<feature type="transmembrane region" description="Helical" evidence="16">
    <location>
        <begin position="46"/>
        <end position="66"/>
    </location>
</feature>
<keyword evidence="21" id="KW-1185">Reference proteome</keyword>
<evidence type="ECO:0000256" key="1">
    <source>
        <dbReference type="ARBA" id="ARBA00004429"/>
    </source>
</evidence>
<keyword evidence="11" id="KW-0067">ATP-binding</keyword>
<dbReference type="EMBL" id="FXWG01000001">
    <property type="protein sequence ID" value="SMQ60949.1"/>
    <property type="molecule type" value="Genomic_DNA"/>
</dbReference>
<dbReference type="Proteomes" id="UP000194420">
    <property type="component" value="Unassembled WGS sequence"/>
</dbReference>
<keyword evidence="13 16" id="KW-0472">Membrane</keyword>
<dbReference type="InterPro" id="IPR025669">
    <property type="entry name" value="AAA_dom"/>
</dbReference>
<reference evidence="21" key="1">
    <citation type="submission" date="2017-04" db="EMBL/GenBank/DDBJ databases">
        <authorList>
            <person name="Varghese N."/>
            <person name="Submissions S."/>
        </authorList>
    </citation>
    <scope>NUCLEOTIDE SEQUENCE [LARGE SCALE GENOMIC DNA]</scope>
</reference>
<evidence type="ECO:0000313" key="21">
    <source>
        <dbReference type="Proteomes" id="UP000194420"/>
    </source>
</evidence>
<dbReference type="EC" id="2.7.10.2" evidence="4"/>
<feature type="domain" description="AAA" evidence="18">
    <location>
        <begin position="514"/>
        <end position="655"/>
    </location>
</feature>
<comment type="similarity">
    <text evidence="2">Belongs to the CpsD/CapB family.</text>
</comment>
<dbReference type="CDD" id="cd05387">
    <property type="entry name" value="BY-kinase"/>
    <property type="match status" value="1"/>
</dbReference>
<accession>A0A1Y6EEV7</accession>
<evidence type="ECO:0000256" key="13">
    <source>
        <dbReference type="ARBA" id="ARBA00023136"/>
    </source>
</evidence>
<dbReference type="PANTHER" id="PTHR32309:SF13">
    <property type="entry name" value="FERRIC ENTEROBACTIN TRANSPORT PROTEIN FEPE"/>
    <property type="match status" value="1"/>
</dbReference>
<keyword evidence="9" id="KW-0547">Nucleotide-binding</keyword>
<keyword evidence="8 16" id="KW-0812">Transmembrane</keyword>
<dbReference type="Gene3D" id="3.40.50.300">
    <property type="entry name" value="P-loop containing nucleotide triphosphate hydrolases"/>
    <property type="match status" value="1"/>
</dbReference>
<dbReference type="AlphaFoldDB" id="A0A1Y6EEV7"/>
<feature type="domain" description="Polysaccharide chain length determinant N-terminal" evidence="17">
    <location>
        <begin position="30"/>
        <end position="122"/>
    </location>
</feature>
<keyword evidence="6" id="KW-0997">Cell inner membrane</keyword>
<keyword evidence="7" id="KW-0808">Transferase</keyword>